<dbReference type="Proteomes" id="UP000050791">
    <property type="component" value="Unassembled WGS sequence"/>
</dbReference>
<dbReference type="AlphaFoldDB" id="A0AA85BKT2"/>
<sequence>MILNEGEINDYSSPKMDYSNIKRYHTNLISSEFDNRYNEPQQLRHHYHHHHHQQLTNLIKTETCSSEFIIPQDNSDSSDLENKGSVTILTVRSNRRTPSRYGEQNKCHSKLPKWISLPDLETHELSEPELMSPEIRIITVRTHQNHENRGHQNNYVDIADTNINNTTNSHNNYYDNMDNHTYISESSTQEIELAQERQTEQPVPINDRTSKLTNNQLFEHLSKLKDKVDIKIRIHDDPTGLLKDLDKAITNLVTQLENNSCWFNELYVSNKAQNPKSIISSPVKQMEKNIDEKNTLKSLWESLAFLDEPEKSFDGYIEDGSTSSISGSSHSIIKTTGWMQLDLALIWHLNYTIRLLDKVYPDHLYVSSSQTLLSAQSSVSDVSDKTINNYTHNGSLSSVSNSVHSAWSTLPLLEQVEFFNEVESLCQGIVDDLQTVESNYLLKVCGDGKPYSTLRFTCFLSKLIWPVENNNTVTLSDDLSSPQIIFDRDTFRETLLRFYEKDVVPRWSKDMANGVIDHFIEDVLDLQVNGSELSTIPLTHLNLRLKLSERMESTVLSNRLSDQHNRDQLKQFNVYFIQLLSYLAGQLYIQWNLENAYSSRTLSTLPYFTRALQPIFGLNVLLSDVGVDPSYLEQIEYGLDMRSTELAACHSTQTWLRVAELVGNHDEEINKKAIMLLKSMNEKIYKVFQHITNLKQKLHLSNDVQMLQGTNNHINDCHQLIQKNSRNTVRRPIFYLMGPPIHIQYCLNKNCIKQNLNSLSPIWISMIWGLEQKSNIKRIAALKALTVLIESQINETIKTTQNNNANNKNCKLCGNTNDSITNSTLLQLLNNMHSNDSDPLVKNLAGQIIDRITTRSNTESHNEQITKPTRLLKTIWTKFSTAENLPSKPSYIFQR</sequence>
<proteinExistence type="predicted"/>
<dbReference type="WBParaSite" id="SMTH1_59090.1">
    <property type="protein sequence ID" value="SMTH1_59090.1"/>
    <property type="gene ID" value="SMTH1_59090"/>
</dbReference>
<reference evidence="2" key="1">
    <citation type="submission" date="2023-11" db="UniProtKB">
        <authorList>
            <consortium name="WormBaseParasite"/>
        </authorList>
    </citation>
    <scope>IDENTIFICATION</scope>
</reference>
<organism evidence="1 2">
    <name type="scientific">Schistosoma mattheei</name>
    <dbReference type="NCBI Taxonomy" id="31246"/>
    <lineage>
        <taxon>Eukaryota</taxon>
        <taxon>Metazoa</taxon>
        <taxon>Spiralia</taxon>
        <taxon>Lophotrochozoa</taxon>
        <taxon>Platyhelminthes</taxon>
        <taxon>Trematoda</taxon>
        <taxon>Digenea</taxon>
        <taxon>Strigeidida</taxon>
        <taxon>Schistosomatoidea</taxon>
        <taxon>Schistosomatidae</taxon>
        <taxon>Schistosoma</taxon>
    </lineage>
</organism>
<evidence type="ECO:0000313" key="1">
    <source>
        <dbReference type="Proteomes" id="UP000050791"/>
    </source>
</evidence>
<protein>
    <submittedName>
        <fullName evidence="2">Uncharacterized protein</fullName>
    </submittedName>
</protein>
<name>A0AA85BKT2_9TREM</name>
<accession>A0AA85BKT2</accession>
<evidence type="ECO:0000313" key="2">
    <source>
        <dbReference type="WBParaSite" id="SMTH1_59090.1"/>
    </source>
</evidence>